<reference evidence="3 4" key="1">
    <citation type="submission" date="2022-02" db="EMBL/GenBank/DDBJ databases">
        <title>The car tank lid bacteriome: a reservoir of bacteria with potential in bioremediation of fuel.</title>
        <authorList>
            <person name="Vidal-Verdu A."/>
            <person name="Gomez-Martinez D."/>
            <person name="Latorre-Perez A."/>
            <person name="Pereto J."/>
            <person name="Porcar M."/>
        </authorList>
    </citation>
    <scope>NUCLEOTIDE SEQUENCE [LARGE SCALE GENOMIC DNA]</scope>
    <source>
        <strain evidence="3 4">4D.3</strain>
    </source>
</reference>
<feature type="chain" id="PRO_5047174883" description="DUF306 domain-containing protein" evidence="2">
    <location>
        <begin position="24"/>
        <end position="204"/>
    </location>
</feature>
<organism evidence="3 4">
    <name type="scientific">Isoptericola peretonis</name>
    <dbReference type="NCBI Taxonomy" id="2918523"/>
    <lineage>
        <taxon>Bacteria</taxon>
        <taxon>Bacillati</taxon>
        <taxon>Actinomycetota</taxon>
        <taxon>Actinomycetes</taxon>
        <taxon>Micrococcales</taxon>
        <taxon>Promicromonosporaceae</taxon>
        <taxon>Isoptericola</taxon>
    </lineage>
</organism>
<feature type="signal peptide" evidence="2">
    <location>
        <begin position="1"/>
        <end position="23"/>
    </location>
</feature>
<sequence length="204" mass="20138">MSPRRALGPLPAVAAVLAVAACAAPSEPADPAEVADAAARWGAAPQHVLTTSAEGFEAVPMAAGAYGADGFSLAFSDAATGSTFLLTSVGGTMTAEDCADGPLTDTSGGSVEGAVTCAEDGELLHRTAGEAEEYVVVRDGSVVRVSGTRADHDALREAAEGVRVPTSAELTDLVAEAPPAQEPVERGDLPPGDGAPDNSVGVGG</sequence>
<dbReference type="Proteomes" id="UP001651050">
    <property type="component" value="Unassembled WGS sequence"/>
</dbReference>
<keyword evidence="4" id="KW-1185">Reference proteome</keyword>
<dbReference type="EMBL" id="JALQCY010000002">
    <property type="protein sequence ID" value="MCK9793766.1"/>
    <property type="molecule type" value="Genomic_DNA"/>
</dbReference>
<gene>
    <name evidence="3" type="ORF">M1843_08425</name>
</gene>
<name>A0ABT0J2P0_9MICO</name>
<evidence type="ECO:0000256" key="1">
    <source>
        <dbReference type="SAM" id="MobiDB-lite"/>
    </source>
</evidence>
<dbReference type="RefSeq" id="WP_416343598.1">
    <property type="nucleotide sequence ID" value="NZ_JALQCY010000002.1"/>
</dbReference>
<accession>A0ABT0J2P0</accession>
<evidence type="ECO:0008006" key="5">
    <source>
        <dbReference type="Google" id="ProtNLM"/>
    </source>
</evidence>
<feature type="region of interest" description="Disordered" evidence="1">
    <location>
        <begin position="176"/>
        <end position="204"/>
    </location>
</feature>
<evidence type="ECO:0000313" key="3">
    <source>
        <dbReference type="EMBL" id="MCK9793766.1"/>
    </source>
</evidence>
<evidence type="ECO:0000256" key="2">
    <source>
        <dbReference type="SAM" id="SignalP"/>
    </source>
</evidence>
<keyword evidence="2" id="KW-0732">Signal</keyword>
<proteinExistence type="predicted"/>
<protein>
    <recommendedName>
        <fullName evidence="5">DUF306 domain-containing protein</fullName>
    </recommendedName>
</protein>
<dbReference type="PROSITE" id="PS51257">
    <property type="entry name" value="PROKAR_LIPOPROTEIN"/>
    <property type="match status" value="1"/>
</dbReference>
<evidence type="ECO:0000313" key="4">
    <source>
        <dbReference type="Proteomes" id="UP001651050"/>
    </source>
</evidence>
<comment type="caution">
    <text evidence="3">The sequence shown here is derived from an EMBL/GenBank/DDBJ whole genome shotgun (WGS) entry which is preliminary data.</text>
</comment>